<accession>F2UJ57</accession>
<dbReference type="RefSeq" id="XP_004990845.1">
    <property type="nucleotide sequence ID" value="XM_004990788.1"/>
</dbReference>
<evidence type="ECO:0000313" key="3">
    <source>
        <dbReference type="Proteomes" id="UP000007799"/>
    </source>
</evidence>
<evidence type="ECO:0000256" key="1">
    <source>
        <dbReference type="SAM" id="Phobius"/>
    </source>
</evidence>
<dbReference type="GeneID" id="16071408"/>
<dbReference type="EMBL" id="GL832976">
    <property type="protein sequence ID" value="EGD77005.1"/>
    <property type="molecule type" value="Genomic_DNA"/>
</dbReference>
<sequence length="137" mass="15271">MDEGDWVSWWRAMFGLGGELIVFLYMPGLLLWAILLGLKVDGYLETSWWNVTIPMFLATGVTAYTLLVAAARMWRARGKRFARGKGLFAFAQLCNLLVFVFFVRLCVHLEDGSDGYGAPAAPLITLAACCAARLFIR</sequence>
<reference evidence="2" key="1">
    <citation type="submission" date="2009-08" db="EMBL/GenBank/DDBJ databases">
        <title>Annotation of Salpingoeca rosetta.</title>
        <authorList>
            <consortium name="The Broad Institute Genome Sequencing Platform"/>
            <person name="Russ C."/>
            <person name="Cuomo C."/>
            <person name="Burger G."/>
            <person name="Gray M.W."/>
            <person name="Holland P.W.H."/>
            <person name="King N."/>
            <person name="Lang F.B.F."/>
            <person name="Roger A.J."/>
            <person name="Ruiz-Trillo I."/>
            <person name="Young S.K."/>
            <person name="Zeng Q."/>
            <person name="Gargeya S."/>
            <person name="Alvarado L."/>
            <person name="Berlin A."/>
            <person name="Chapman S.B."/>
            <person name="Chen Z."/>
            <person name="Freedman E."/>
            <person name="Gellesch M."/>
            <person name="Goldberg J."/>
            <person name="Griggs A."/>
            <person name="Gujja S."/>
            <person name="Heilman E."/>
            <person name="Heiman D."/>
            <person name="Howarth C."/>
            <person name="Mehta T."/>
            <person name="Neiman D."/>
            <person name="Pearson M."/>
            <person name="Roberts A."/>
            <person name="Saif S."/>
            <person name="Shea T."/>
            <person name="Shenoy N."/>
            <person name="Sisk P."/>
            <person name="Stolte C."/>
            <person name="Sykes S."/>
            <person name="White J."/>
            <person name="Yandava C."/>
            <person name="Haas B."/>
            <person name="Nusbaum C."/>
            <person name="Birren B."/>
        </authorList>
    </citation>
    <scope>NUCLEOTIDE SEQUENCE [LARGE SCALE GENOMIC DNA]</scope>
    <source>
        <strain evidence="2">ATCC 50818</strain>
    </source>
</reference>
<dbReference type="Proteomes" id="UP000007799">
    <property type="component" value="Unassembled WGS sequence"/>
</dbReference>
<feature type="transmembrane region" description="Helical" evidence="1">
    <location>
        <begin position="55"/>
        <end position="74"/>
    </location>
</feature>
<proteinExistence type="predicted"/>
<feature type="transmembrane region" description="Helical" evidence="1">
    <location>
        <begin position="116"/>
        <end position="136"/>
    </location>
</feature>
<protein>
    <recommendedName>
        <fullName evidence="4">Transmembrane protein</fullName>
    </recommendedName>
</protein>
<dbReference type="FunCoup" id="F2UJ57">
    <property type="interactions" value="394"/>
</dbReference>
<name>F2UJ57_SALR5</name>
<keyword evidence="1" id="KW-0812">Transmembrane</keyword>
<feature type="transmembrane region" description="Helical" evidence="1">
    <location>
        <begin position="86"/>
        <end position="104"/>
    </location>
</feature>
<gene>
    <name evidence="2" type="ORF">PTSG_07348</name>
</gene>
<organism evidence="3">
    <name type="scientific">Salpingoeca rosetta (strain ATCC 50818 / BSB-021)</name>
    <dbReference type="NCBI Taxonomy" id="946362"/>
    <lineage>
        <taxon>Eukaryota</taxon>
        <taxon>Choanoflagellata</taxon>
        <taxon>Craspedida</taxon>
        <taxon>Salpingoecidae</taxon>
        <taxon>Salpingoeca</taxon>
    </lineage>
</organism>
<dbReference type="KEGG" id="sre:PTSG_07348"/>
<keyword evidence="3" id="KW-1185">Reference proteome</keyword>
<dbReference type="PANTHER" id="PTHR13568">
    <property type="entry name" value="FAM11A, B PROTEIN"/>
    <property type="match status" value="1"/>
</dbReference>
<dbReference type="Pfam" id="PF10269">
    <property type="entry name" value="Tmemb_185A"/>
    <property type="match status" value="1"/>
</dbReference>
<evidence type="ECO:0000313" key="2">
    <source>
        <dbReference type="EMBL" id="EGD77005.1"/>
    </source>
</evidence>
<evidence type="ECO:0008006" key="4">
    <source>
        <dbReference type="Google" id="ProtNLM"/>
    </source>
</evidence>
<dbReference type="InParanoid" id="F2UJ57"/>
<dbReference type="PANTHER" id="PTHR13568:SF9">
    <property type="entry name" value="TRANSMEMBRANE PROTEIN 203"/>
    <property type="match status" value="1"/>
</dbReference>
<dbReference type="AlphaFoldDB" id="F2UJ57"/>
<dbReference type="InterPro" id="IPR019396">
    <property type="entry name" value="TM_Fragile-X-F-assoc"/>
</dbReference>
<feature type="transmembrane region" description="Helical" evidence="1">
    <location>
        <begin position="12"/>
        <end position="35"/>
    </location>
</feature>
<keyword evidence="1" id="KW-0472">Membrane</keyword>
<keyword evidence="1" id="KW-1133">Transmembrane helix</keyword>